<keyword evidence="2" id="KW-0482">Metalloprotease</keyword>
<dbReference type="InterPro" id="IPR008257">
    <property type="entry name" value="Pept_M19"/>
</dbReference>
<evidence type="ECO:0000313" key="4">
    <source>
        <dbReference type="EMBL" id="CAI6337032.1"/>
    </source>
</evidence>
<dbReference type="EC" id="3.4.13.19" evidence="2"/>
<gene>
    <name evidence="4" type="ORF">PDIGIT_LOCUS10139</name>
</gene>
<dbReference type="PROSITE" id="PS51365">
    <property type="entry name" value="RENAL_DIPEPTIDASE_2"/>
    <property type="match status" value="1"/>
</dbReference>
<feature type="transmembrane region" description="Helical" evidence="3">
    <location>
        <begin position="26"/>
        <end position="43"/>
    </location>
</feature>
<comment type="similarity">
    <text evidence="2">Belongs to the metallo-dependent hydrolases superfamily. Peptidase M19 family.</text>
</comment>
<keyword evidence="2" id="KW-0479">Metal-binding</keyword>
<evidence type="ECO:0000256" key="3">
    <source>
        <dbReference type="SAM" id="Phobius"/>
    </source>
</evidence>
<dbReference type="CDD" id="cd01301">
    <property type="entry name" value="rDP_like"/>
    <property type="match status" value="1"/>
</dbReference>
<proteinExistence type="inferred from homology"/>
<dbReference type="PANTHER" id="PTHR10443:SF12">
    <property type="entry name" value="DIPEPTIDASE"/>
    <property type="match status" value="1"/>
</dbReference>
<keyword evidence="1 2" id="KW-0224">Dipeptidase</keyword>
<keyword evidence="2" id="KW-0645">Protease</keyword>
<dbReference type="EMBL" id="CAOQHR010000007">
    <property type="protein sequence ID" value="CAI6337032.1"/>
    <property type="molecule type" value="Genomic_DNA"/>
</dbReference>
<keyword evidence="2" id="KW-0862">Zinc</keyword>
<dbReference type="PANTHER" id="PTHR10443">
    <property type="entry name" value="MICROSOMAL DIPEPTIDASE"/>
    <property type="match status" value="1"/>
</dbReference>
<dbReference type="Proteomes" id="UP001152607">
    <property type="component" value="Unassembled WGS sequence"/>
</dbReference>
<keyword evidence="3" id="KW-0812">Transmembrane</keyword>
<evidence type="ECO:0000313" key="5">
    <source>
        <dbReference type="Proteomes" id="UP001152607"/>
    </source>
</evidence>
<dbReference type="SUPFAM" id="SSF51556">
    <property type="entry name" value="Metallo-dependent hydrolases"/>
    <property type="match status" value="1"/>
</dbReference>
<comment type="cofactor">
    <cofactor evidence="2">
        <name>Zn(2+)</name>
        <dbReference type="ChEBI" id="CHEBI:29105"/>
    </cofactor>
</comment>
<accession>A0A9W4UL63</accession>
<keyword evidence="3" id="KW-1133">Transmembrane helix</keyword>
<keyword evidence="5" id="KW-1185">Reference proteome</keyword>
<protein>
    <recommendedName>
        <fullName evidence="2">Dipeptidase</fullName>
        <ecNumber evidence="2">3.4.13.19</ecNumber>
    </recommendedName>
</protein>
<dbReference type="AlphaFoldDB" id="A0A9W4UL63"/>
<reference evidence="4" key="1">
    <citation type="submission" date="2023-01" db="EMBL/GenBank/DDBJ databases">
        <authorList>
            <person name="Van Ghelder C."/>
            <person name="Rancurel C."/>
        </authorList>
    </citation>
    <scope>NUCLEOTIDE SEQUENCE</scope>
    <source>
        <strain evidence="4">CNCM I-4278</strain>
    </source>
</reference>
<dbReference type="GO" id="GO:0046872">
    <property type="term" value="F:metal ion binding"/>
    <property type="evidence" value="ECO:0007669"/>
    <property type="project" value="UniProtKB-UniRule"/>
</dbReference>
<comment type="catalytic activity">
    <reaction evidence="2">
        <text>an L-aminoacyl-L-amino acid + H2O = 2 an L-alpha-amino acid</text>
        <dbReference type="Rhea" id="RHEA:48940"/>
        <dbReference type="ChEBI" id="CHEBI:15377"/>
        <dbReference type="ChEBI" id="CHEBI:59869"/>
        <dbReference type="ChEBI" id="CHEBI:77460"/>
        <dbReference type="EC" id="3.4.13.19"/>
    </reaction>
</comment>
<organism evidence="4 5">
    <name type="scientific">Periconia digitata</name>
    <dbReference type="NCBI Taxonomy" id="1303443"/>
    <lineage>
        <taxon>Eukaryota</taxon>
        <taxon>Fungi</taxon>
        <taxon>Dikarya</taxon>
        <taxon>Ascomycota</taxon>
        <taxon>Pezizomycotina</taxon>
        <taxon>Dothideomycetes</taxon>
        <taxon>Pleosporomycetidae</taxon>
        <taxon>Pleosporales</taxon>
        <taxon>Massarineae</taxon>
        <taxon>Periconiaceae</taxon>
        <taxon>Periconia</taxon>
    </lineage>
</organism>
<keyword evidence="3" id="KW-0472">Membrane</keyword>
<dbReference type="Pfam" id="PF01244">
    <property type="entry name" value="Peptidase_M19"/>
    <property type="match status" value="1"/>
</dbReference>
<dbReference type="OrthoDB" id="445695at2759"/>
<comment type="caution">
    <text evidence="4">The sequence shown here is derived from an EMBL/GenBank/DDBJ whole genome shotgun (WGS) entry which is preliminary data.</text>
</comment>
<sequence>MAKRRVKFADDTEYEKLPPKIRRGSLALTIFGILLLGSCRYFSPWAKDSALFRIQLSTEPSDAILQQGVDRVLNGTPLIDGHNDLLIVIRLFYLNHINNERFKRVFRNGGFPNQVDVPRLRASKLGGTFWSAFVPCPKNGSLEFVDENYDEVVRATLEQIDLFNRMSSSYPEYFDLVTSAQQAHSAFQDGRFIALLAIEGLHQIGNSPSILRLYHKLGVRYATLTWNCHNAYADAALVEIGDSNDGNTKSIVAPPHWGGLSLVGRDMVAEMNRIGMIIDLAHVSADTMRQVLEGSGHGPDRWNGSLAPPIFSHSSAFAICPHPRNVPDDVLYMVQRRKSLVMVNFNPKFISCERKDNDPETLPTLYAPNATIQQVVKHITYIGDLIGYDHVGIGSDFDGIDDGPKGLEDVSKFPTLVAELLKHGVSDEACGKIIGGNLLRVWQAVQDVAENLQDTMLPLEDQLEKPWF</sequence>
<dbReference type="GO" id="GO:0070573">
    <property type="term" value="F:metallodipeptidase activity"/>
    <property type="evidence" value="ECO:0007669"/>
    <property type="project" value="InterPro"/>
</dbReference>
<dbReference type="GO" id="GO:0006508">
    <property type="term" value="P:proteolysis"/>
    <property type="evidence" value="ECO:0007669"/>
    <property type="project" value="UniProtKB-KW"/>
</dbReference>
<name>A0A9W4UL63_9PLEO</name>
<evidence type="ECO:0000256" key="1">
    <source>
        <dbReference type="ARBA" id="ARBA00022997"/>
    </source>
</evidence>
<dbReference type="InterPro" id="IPR032466">
    <property type="entry name" value="Metal_Hydrolase"/>
</dbReference>
<keyword evidence="2" id="KW-0378">Hydrolase</keyword>
<evidence type="ECO:0000256" key="2">
    <source>
        <dbReference type="RuleBase" id="RU341113"/>
    </source>
</evidence>
<dbReference type="Gene3D" id="3.20.20.140">
    <property type="entry name" value="Metal-dependent hydrolases"/>
    <property type="match status" value="1"/>
</dbReference>